<dbReference type="PANTHER" id="PTHR24276">
    <property type="entry name" value="POLYSERASE-RELATED"/>
    <property type="match status" value="1"/>
</dbReference>
<name>A0A9P0FG19_BRAAE</name>
<dbReference type="PANTHER" id="PTHR24276:SF91">
    <property type="entry name" value="AT26814P-RELATED"/>
    <property type="match status" value="1"/>
</dbReference>
<evidence type="ECO:0000259" key="9">
    <source>
        <dbReference type="SMART" id="SM00020"/>
    </source>
</evidence>
<dbReference type="InterPro" id="IPR043504">
    <property type="entry name" value="Peptidase_S1_PA_chymotrypsin"/>
</dbReference>
<dbReference type="PRINTS" id="PR00722">
    <property type="entry name" value="CHYMOTRYPSIN"/>
</dbReference>
<dbReference type="InterPro" id="IPR009003">
    <property type="entry name" value="Peptidase_S1_PA"/>
</dbReference>
<dbReference type="PROSITE" id="PS00135">
    <property type="entry name" value="TRYPSIN_SER"/>
    <property type="match status" value="1"/>
</dbReference>
<dbReference type="InterPro" id="IPR050430">
    <property type="entry name" value="Peptidase_S1"/>
</dbReference>
<evidence type="ECO:0000256" key="5">
    <source>
        <dbReference type="ARBA" id="ARBA00022825"/>
    </source>
</evidence>
<accession>A0A9P0FG19</accession>
<evidence type="ECO:0000313" key="11">
    <source>
        <dbReference type="Proteomes" id="UP001154078"/>
    </source>
</evidence>
<dbReference type="GO" id="GO:0006508">
    <property type="term" value="P:proteolysis"/>
    <property type="evidence" value="ECO:0007669"/>
    <property type="project" value="UniProtKB-KW"/>
</dbReference>
<keyword evidence="5" id="KW-0720">Serine protease</keyword>
<comment type="similarity">
    <text evidence="1">Belongs to the peptidase S1 family.</text>
</comment>
<keyword evidence="6" id="KW-0865">Zymogen</keyword>
<dbReference type="PROSITE" id="PS00134">
    <property type="entry name" value="TRYPSIN_HIS"/>
    <property type="match status" value="1"/>
</dbReference>
<dbReference type="GO" id="GO:0004252">
    <property type="term" value="F:serine-type endopeptidase activity"/>
    <property type="evidence" value="ECO:0007669"/>
    <property type="project" value="InterPro"/>
</dbReference>
<evidence type="ECO:0000256" key="7">
    <source>
        <dbReference type="ARBA" id="ARBA00023157"/>
    </source>
</evidence>
<dbReference type="Pfam" id="PF00089">
    <property type="entry name" value="Trypsin"/>
    <property type="match status" value="1"/>
</dbReference>
<evidence type="ECO:0000256" key="1">
    <source>
        <dbReference type="ARBA" id="ARBA00007664"/>
    </source>
</evidence>
<dbReference type="InterPro" id="IPR001314">
    <property type="entry name" value="Peptidase_S1A"/>
</dbReference>
<keyword evidence="3 8" id="KW-0732">Signal</keyword>
<dbReference type="InterPro" id="IPR018114">
    <property type="entry name" value="TRYPSIN_HIS"/>
</dbReference>
<protein>
    <recommendedName>
        <fullName evidence="9">Peptidase S1 domain-containing protein</fullName>
    </recommendedName>
</protein>
<dbReference type="CDD" id="cd00190">
    <property type="entry name" value="Tryp_SPc"/>
    <property type="match status" value="1"/>
</dbReference>
<evidence type="ECO:0000313" key="10">
    <source>
        <dbReference type="EMBL" id="CAH0553086.1"/>
    </source>
</evidence>
<reference evidence="10" key="1">
    <citation type="submission" date="2021-12" db="EMBL/GenBank/DDBJ databases">
        <authorList>
            <person name="King R."/>
        </authorList>
    </citation>
    <scope>NUCLEOTIDE SEQUENCE</scope>
</reference>
<evidence type="ECO:0000256" key="8">
    <source>
        <dbReference type="SAM" id="SignalP"/>
    </source>
</evidence>
<dbReference type="AlphaFoldDB" id="A0A9P0FG19"/>
<feature type="signal peptide" evidence="8">
    <location>
        <begin position="1"/>
        <end position="20"/>
    </location>
</feature>
<dbReference type="SMART" id="SM00020">
    <property type="entry name" value="Tryp_SPc"/>
    <property type="match status" value="1"/>
</dbReference>
<dbReference type="Proteomes" id="UP001154078">
    <property type="component" value="Chromosome 3"/>
</dbReference>
<dbReference type="InterPro" id="IPR033116">
    <property type="entry name" value="TRYPSIN_SER"/>
</dbReference>
<keyword evidence="2" id="KW-0645">Protease</keyword>
<evidence type="ECO:0000256" key="6">
    <source>
        <dbReference type="ARBA" id="ARBA00023145"/>
    </source>
</evidence>
<keyword evidence="11" id="KW-1185">Reference proteome</keyword>
<proteinExistence type="inferred from homology"/>
<evidence type="ECO:0000256" key="2">
    <source>
        <dbReference type="ARBA" id="ARBA00022670"/>
    </source>
</evidence>
<organism evidence="10 11">
    <name type="scientific">Brassicogethes aeneus</name>
    <name type="common">Rape pollen beetle</name>
    <name type="synonym">Meligethes aeneus</name>
    <dbReference type="NCBI Taxonomy" id="1431903"/>
    <lineage>
        <taxon>Eukaryota</taxon>
        <taxon>Metazoa</taxon>
        <taxon>Ecdysozoa</taxon>
        <taxon>Arthropoda</taxon>
        <taxon>Hexapoda</taxon>
        <taxon>Insecta</taxon>
        <taxon>Pterygota</taxon>
        <taxon>Neoptera</taxon>
        <taxon>Endopterygota</taxon>
        <taxon>Coleoptera</taxon>
        <taxon>Polyphaga</taxon>
        <taxon>Cucujiformia</taxon>
        <taxon>Nitidulidae</taxon>
        <taxon>Meligethinae</taxon>
        <taxon>Brassicogethes</taxon>
    </lineage>
</organism>
<evidence type="ECO:0000256" key="4">
    <source>
        <dbReference type="ARBA" id="ARBA00022801"/>
    </source>
</evidence>
<keyword evidence="7" id="KW-1015">Disulfide bond</keyword>
<dbReference type="Gene3D" id="2.40.10.10">
    <property type="entry name" value="Trypsin-like serine proteases"/>
    <property type="match status" value="1"/>
</dbReference>
<feature type="chain" id="PRO_5040381051" description="Peptidase S1 domain-containing protein" evidence="8">
    <location>
        <begin position="21"/>
        <end position="250"/>
    </location>
</feature>
<dbReference type="EMBL" id="OV121134">
    <property type="protein sequence ID" value="CAH0553086.1"/>
    <property type="molecule type" value="Genomic_DNA"/>
</dbReference>
<feature type="domain" description="Peptidase S1" evidence="9">
    <location>
        <begin position="24"/>
        <end position="244"/>
    </location>
</feature>
<dbReference type="OrthoDB" id="10051896at2759"/>
<dbReference type="SUPFAM" id="SSF50494">
    <property type="entry name" value="Trypsin-like serine proteases"/>
    <property type="match status" value="1"/>
</dbReference>
<dbReference type="FunFam" id="2.40.10.10:FF:000077">
    <property type="entry name" value="Predicted protein"/>
    <property type="match status" value="1"/>
</dbReference>
<keyword evidence="4" id="KW-0378">Hydrolase</keyword>
<gene>
    <name evidence="10" type="ORF">MELIAE_LOCUS5181</name>
</gene>
<evidence type="ECO:0000256" key="3">
    <source>
        <dbReference type="ARBA" id="ARBA00022729"/>
    </source>
</evidence>
<sequence>MSKFLFIIVVLLSTYEKSIGHPLGIVGGNPVNIEDYPYQVSMLFRGRHACGGSILNENFILTAAHCTFDGSIRDITIRVGSSIINSGGKIYNVAKINYHEKFNIDTYDFDVSVLKLTEPIAFEEGVQPISLIAKDTEIQDGQSAVATGWGRISTTGPLASQLQQVDVPTISTETCQGYYGKGIGGVTKRMFCAGDDGKDTCMGDSGGPLVIDGVLAGITSWGDICGQVSTPGVYTKISIFRNYIDEIMNT</sequence>
<dbReference type="InterPro" id="IPR001254">
    <property type="entry name" value="Trypsin_dom"/>
</dbReference>